<evidence type="ECO:0000313" key="13">
    <source>
        <dbReference type="Proteomes" id="UP000179279"/>
    </source>
</evidence>
<evidence type="ECO:0000256" key="2">
    <source>
        <dbReference type="ARBA" id="ARBA00022618"/>
    </source>
</evidence>
<feature type="domain" description="Mur ligase central" evidence="11">
    <location>
        <begin position="111"/>
        <end position="218"/>
    </location>
</feature>
<dbReference type="InterPro" id="IPR013221">
    <property type="entry name" value="Mur_ligase_cen"/>
</dbReference>
<evidence type="ECO:0000256" key="3">
    <source>
        <dbReference type="ARBA" id="ARBA00022741"/>
    </source>
</evidence>
<dbReference type="InterPro" id="IPR000713">
    <property type="entry name" value="Mur_ligase_N"/>
</dbReference>
<keyword evidence="2" id="KW-0132">Cell division</keyword>
<dbReference type="PROSITE" id="PS51257">
    <property type="entry name" value="PROKAR_LIPOPROTEIN"/>
    <property type="match status" value="1"/>
</dbReference>
<dbReference type="GO" id="GO:0071555">
    <property type="term" value="P:cell wall organization"/>
    <property type="evidence" value="ECO:0007669"/>
    <property type="project" value="UniProtKB-KW"/>
</dbReference>
<dbReference type="GO" id="GO:0005524">
    <property type="term" value="F:ATP binding"/>
    <property type="evidence" value="ECO:0007669"/>
    <property type="project" value="UniProtKB-KW"/>
</dbReference>
<keyword evidence="7" id="KW-0131">Cell cycle</keyword>
<organism evidence="12 13">
    <name type="scientific">Candidatus Woykebacteria bacterium RIFCSPLOWO2_01_FULL_41_12</name>
    <dbReference type="NCBI Taxonomy" id="1802604"/>
    <lineage>
        <taxon>Bacteria</taxon>
        <taxon>Candidatus Woykeibacteriota</taxon>
    </lineage>
</organism>
<keyword evidence="6" id="KW-0573">Peptidoglycan synthesis</keyword>
<evidence type="ECO:0000259" key="11">
    <source>
        <dbReference type="Pfam" id="PF08245"/>
    </source>
</evidence>
<name>A0A1G1WSR9_9BACT</name>
<dbReference type="SUPFAM" id="SSF51984">
    <property type="entry name" value="MurCD N-terminal domain"/>
    <property type="match status" value="1"/>
</dbReference>
<evidence type="ECO:0000259" key="9">
    <source>
        <dbReference type="Pfam" id="PF01225"/>
    </source>
</evidence>
<keyword evidence="5" id="KW-0133">Cell shape</keyword>
<feature type="domain" description="Mur ligase C-terminal" evidence="10">
    <location>
        <begin position="279"/>
        <end position="409"/>
    </location>
</feature>
<proteinExistence type="predicted"/>
<dbReference type="PANTHER" id="PTHR43445:SF3">
    <property type="entry name" value="UDP-N-ACETYLMURAMATE--L-ALANINE LIGASE"/>
    <property type="match status" value="1"/>
</dbReference>
<accession>A0A1G1WSR9</accession>
<dbReference type="Pfam" id="PF08245">
    <property type="entry name" value="Mur_ligase_M"/>
    <property type="match status" value="1"/>
</dbReference>
<protein>
    <recommendedName>
        <fullName evidence="14">UDP-N-acetylmuramate--L-alanine ligase</fullName>
    </recommendedName>
</protein>
<evidence type="ECO:0000259" key="10">
    <source>
        <dbReference type="Pfam" id="PF02875"/>
    </source>
</evidence>
<dbReference type="GO" id="GO:0008360">
    <property type="term" value="P:regulation of cell shape"/>
    <property type="evidence" value="ECO:0007669"/>
    <property type="project" value="UniProtKB-KW"/>
</dbReference>
<evidence type="ECO:0000256" key="6">
    <source>
        <dbReference type="ARBA" id="ARBA00022984"/>
    </source>
</evidence>
<dbReference type="GO" id="GO:0051301">
    <property type="term" value="P:cell division"/>
    <property type="evidence" value="ECO:0007669"/>
    <property type="project" value="UniProtKB-KW"/>
</dbReference>
<evidence type="ECO:0000256" key="1">
    <source>
        <dbReference type="ARBA" id="ARBA00022598"/>
    </source>
</evidence>
<keyword evidence="3" id="KW-0547">Nucleotide-binding</keyword>
<evidence type="ECO:0000256" key="4">
    <source>
        <dbReference type="ARBA" id="ARBA00022840"/>
    </source>
</evidence>
<dbReference type="Proteomes" id="UP000179279">
    <property type="component" value="Unassembled WGS sequence"/>
</dbReference>
<feature type="domain" description="Mur ligase N-terminal catalytic" evidence="9">
    <location>
        <begin position="6"/>
        <end position="101"/>
    </location>
</feature>
<dbReference type="InterPro" id="IPR036615">
    <property type="entry name" value="Mur_ligase_C_dom_sf"/>
</dbReference>
<comment type="caution">
    <text evidence="12">The sequence shown here is derived from an EMBL/GenBank/DDBJ whole genome shotgun (WGS) entry which is preliminary data.</text>
</comment>
<gene>
    <name evidence="12" type="ORF">A3A57_00105</name>
</gene>
<dbReference type="InterPro" id="IPR004101">
    <property type="entry name" value="Mur_ligase_C"/>
</dbReference>
<dbReference type="Gene3D" id="3.40.1190.10">
    <property type="entry name" value="Mur-like, catalytic domain"/>
    <property type="match status" value="2"/>
</dbReference>
<dbReference type="SUPFAM" id="SSF53244">
    <property type="entry name" value="MurD-like peptide ligases, peptide-binding domain"/>
    <property type="match status" value="1"/>
</dbReference>
<evidence type="ECO:0000256" key="7">
    <source>
        <dbReference type="ARBA" id="ARBA00023306"/>
    </source>
</evidence>
<sequence length="426" mass="47368">MDKKNVHFMGVGGSGCSAAFALARHSGFEVSGCDLEKTSPYLDKKLTKLVQTGHSSSHLVGVDLLVYSPAIPLLDQANKELTSAQEKGIRTMPWEKFLAEYIIPGKFLIAVSGAHGKGTTTAMIAAILEKANFDPTCLVGAKVSSWGRNYRLGGSKYFVLEADEYKERFLVYRPDFAVITNIDYDHPDYFKNIESVKSAFSKFVNNLKPGSVLVNGPDVDLKNPNGQTKKLEVVENFDLKLPGNYNKLNASLAAIAARSLNIKEKIIKETLESFPGLARRFEFKGEEKGVLVFDDYAVHPKEISETLKATREKFPDRIIWLVFQPHTFSRLKVFFGDFVSVFEDSPVDKILLVDIFAARERNEGTISSSDLVTKIKKKEVRYISSLDETAAYIAKYTSVGNVIMTMGAGDIYKLPDMILKKLSNKS</sequence>
<dbReference type="GO" id="GO:0009252">
    <property type="term" value="P:peptidoglycan biosynthetic process"/>
    <property type="evidence" value="ECO:0007669"/>
    <property type="project" value="UniProtKB-KW"/>
</dbReference>
<dbReference type="Gene3D" id="3.40.50.720">
    <property type="entry name" value="NAD(P)-binding Rossmann-like Domain"/>
    <property type="match status" value="1"/>
</dbReference>
<evidence type="ECO:0000256" key="5">
    <source>
        <dbReference type="ARBA" id="ARBA00022960"/>
    </source>
</evidence>
<evidence type="ECO:0000313" key="12">
    <source>
        <dbReference type="EMBL" id="OGY30631.1"/>
    </source>
</evidence>
<dbReference type="SUPFAM" id="SSF53623">
    <property type="entry name" value="MurD-like peptide ligases, catalytic domain"/>
    <property type="match status" value="1"/>
</dbReference>
<dbReference type="InterPro" id="IPR036565">
    <property type="entry name" value="Mur-like_cat_sf"/>
</dbReference>
<keyword evidence="1" id="KW-0436">Ligase</keyword>
<dbReference type="Pfam" id="PF01225">
    <property type="entry name" value="Mur_ligase"/>
    <property type="match status" value="1"/>
</dbReference>
<dbReference type="AlphaFoldDB" id="A0A1G1WSR9"/>
<keyword evidence="4" id="KW-0067">ATP-binding</keyword>
<dbReference type="Pfam" id="PF02875">
    <property type="entry name" value="Mur_ligase_C"/>
    <property type="match status" value="1"/>
</dbReference>
<evidence type="ECO:0000256" key="8">
    <source>
        <dbReference type="ARBA" id="ARBA00023316"/>
    </source>
</evidence>
<dbReference type="Gene3D" id="3.90.190.20">
    <property type="entry name" value="Mur ligase, C-terminal domain"/>
    <property type="match status" value="1"/>
</dbReference>
<reference evidence="12 13" key="1">
    <citation type="journal article" date="2016" name="Nat. Commun.">
        <title>Thousands of microbial genomes shed light on interconnected biogeochemical processes in an aquifer system.</title>
        <authorList>
            <person name="Anantharaman K."/>
            <person name="Brown C.T."/>
            <person name="Hug L.A."/>
            <person name="Sharon I."/>
            <person name="Castelle C.J."/>
            <person name="Probst A.J."/>
            <person name="Thomas B.C."/>
            <person name="Singh A."/>
            <person name="Wilkins M.J."/>
            <person name="Karaoz U."/>
            <person name="Brodie E.L."/>
            <person name="Williams K.H."/>
            <person name="Hubbard S.S."/>
            <person name="Banfield J.F."/>
        </authorList>
    </citation>
    <scope>NUCLEOTIDE SEQUENCE [LARGE SCALE GENOMIC DNA]</scope>
</reference>
<dbReference type="PANTHER" id="PTHR43445">
    <property type="entry name" value="UDP-N-ACETYLMURAMATE--L-ALANINE LIGASE-RELATED"/>
    <property type="match status" value="1"/>
</dbReference>
<evidence type="ECO:0008006" key="14">
    <source>
        <dbReference type="Google" id="ProtNLM"/>
    </source>
</evidence>
<dbReference type="EMBL" id="MHDA01000045">
    <property type="protein sequence ID" value="OGY30631.1"/>
    <property type="molecule type" value="Genomic_DNA"/>
</dbReference>
<dbReference type="GO" id="GO:0016881">
    <property type="term" value="F:acid-amino acid ligase activity"/>
    <property type="evidence" value="ECO:0007669"/>
    <property type="project" value="InterPro"/>
</dbReference>
<keyword evidence="8" id="KW-0961">Cell wall biogenesis/degradation</keyword>
<dbReference type="InterPro" id="IPR050061">
    <property type="entry name" value="MurCDEF_pg_biosynth"/>
</dbReference>